<reference evidence="2" key="1">
    <citation type="journal article" date="2019" name="Int. J. Syst. Evol. Microbiol.">
        <title>The Global Catalogue of Microorganisms (GCM) 10K type strain sequencing project: providing services to taxonomists for standard genome sequencing and annotation.</title>
        <authorList>
            <consortium name="The Broad Institute Genomics Platform"/>
            <consortium name="The Broad Institute Genome Sequencing Center for Infectious Disease"/>
            <person name="Wu L."/>
            <person name="Ma J."/>
        </authorList>
    </citation>
    <scope>NUCLEOTIDE SEQUENCE [LARGE SCALE GENOMIC DNA]</scope>
    <source>
        <strain evidence="2">KCTC 12848</strain>
    </source>
</reference>
<proteinExistence type="predicted"/>
<sequence>MTAEQSLDLVAPGGDRVVVTLPGTAPVSSVATAVRFAGGSYGTGFQIGPRGYHEFARAHVAPADTTDRFLVHGREVVVAEARDGESSFATLIGAYHELMTVYAGPAPRRDRVFALFNSLRVDDRVGGMVVEPRSATLLDTMSEHVVVVVRDFGSVSVPGPRQARDHVPAHAGAPTRHGEVWKVALPGARGSTAPADHTFVVGCAAGVAEVHLSDSPRRTDRERLDWLAGIGVAWVPA</sequence>
<evidence type="ECO:0000313" key="2">
    <source>
        <dbReference type="Proteomes" id="UP001595833"/>
    </source>
</evidence>
<organism evidence="1 2">
    <name type="scientific">Saccharothrix xinjiangensis</name>
    <dbReference type="NCBI Taxonomy" id="204798"/>
    <lineage>
        <taxon>Bacteria</taxon>
        <taxon>Bacillati</taxon>
        <taxon>Actinomycetota</taxon>
        <taxon>Actinomycetes</taxon>
        <taxon>Pseudonocardiales</taxon>
        <taxon>Pseudonocardiaceae</taxon>
        <taxon>Saccharothrix</taxon>
    </lineage>
</organism>
<comment type="caution">
    <text evidence="1">The sequence shown here is derived from an EMBL/GenBank/DDBJ whole genome shotgun (WGS) entry which is preliminary data.</text>
</comment>
<dbReference type="RefSeq" id="WP_344039137.1">
    <property type="nucleotide sequence ID" value="NZ_BAAAKE010000014.1"/>
</dbReference>
<accession>A0ABV9Y423</accession>
<dbReference type="Proteomes" id="UP001595833">
    <property type="component" value="Unassembled WGS sequence"/>
</dbReference>
<evidence type="ECO:0000313" key="1">
    <source>
        <dbReference type="EMBL" id="MFC5056968.1"/>
    </source>
</evidence>
<dbReference type="EMBL" id="JBHSJB010000025">
    <property type="protein sequence ID" value="MFC5056968.1"/>
    <property type="molecule type" value="Genomic_DNA"/>
</dbReference>
<protein>
    <recommendedName>
        <fullName evidence="3">ESAT-6 protein secretion system EspG family protein</fullName>
    </recommendedName>
</protein>
<gene>
    <name evidence="1" type="ORF">ACFPFM_24875</name>
</gene>
<name>A0ABV9Y423_9PSEU</name>
<evidence type="ECO:0008006" key="3">
    <source>
        <dbReference type="Google" id="ProtNLM"/>
    </source>
</evidence>
<keyword evidence="2" id="KW-1185">Reference proteome</keyword>